<organism evidence="2">
    <name type="scientific">Oikopleura dioica</name>
    <name type="common">Tunicate</name>
    <dbReference type="NCBI Taxonomy" id="34765"/>
    <lineage>
        <taxon>Eukaryota</taxon>
        <taxon>Metazoa</taxon>
        <taxon>Chordata</taxon>
        <taxon>Tunicata</taxon>
        <taxon>Appendicularia</taxon>
        <taxon>Copelata</taxon>
        <taxon>Oikopleuridae</taxon>
        <taxon>Oikopleura</taxon>
    </lineage>
</organism>
<gene>
    <name evidence="2" type="ORF">GSOID_T00014494001</name>
</gene>
<protein>
    <submittedName>
        <fullName evidence="2">Uncharacterized protein</fullName>
    </submittedName>
</protein>
<dbReference type="InParanoid" id="E4XLB7"/>
<feature type="compositionally biased region" description="Polar residues" evidence="1">
    <location>
        <begin position="216"/>
        <end position="231"/>
    </location>
</feature>
<keyword evidence="3" id="KW-1185">Reference proteome</keyword>
<feature type="region of interest" description="Disordered" evidence="1">
    <location>
        <begin position="208"/>
        <end position="237"/>
    </location>
</feature>
<evidence type="ECO:0000313" key="2">
    <source>
        <dbReference type="EMBL" id="CBY10878.1"/>
    </source>
</evidence>
<evidence type="ECO:0000313" key="3">
    <source>
        <dbReference type="Proteomes" id="UP000001307"/>
    </source>
</evidence>
<proteinExistence type="predicted"/>
<sequence>MKKIWDQLWYPAPKPEIEARHKAMCISFITYSTEARTIEICNLKIGDLEEVEDNGVTFLRCPLRTSKTNTRKTTRESIILTITKKEMYPILKWIKKVIGKRKKGYVFPMGYVLNSSLNGIDDEHIVNVCRWKVNTMLKYSRNHFLETTIHGSAYKMAMENDKARQSEMGEKRSTNDKGTQTTAITTETPTKKKQNVLRVIKIMTTSETQTEKNSIETEMQIDNEQPVSVESSRLRSDKDRHRAYSATCLPNSVQSATSTQVRINSNLSEQLYFTSKHIEKQDQLNTGIYP</sequence>
<dbReference type="Proteomes" id="UP000001307">
    <property type="component" value="Unassembled WGS sequence"/>
</dbReference>
<evidence type="ECO:0000256" key="1">
    <source>
        <dbReference type="SAM" id="MobiDB-lite"/>
    </source>
</evidence>
<accession>E4XLB7</accession>
<reference evidence="2" key="1">
    <citation type="journal article" date="2010" name="Science">
        <title>Plasticity of animal genome architecture unmasked by rapid evolution of a pelagic tunicate.</title>
        <authorList>
            <person name="Denoeud F."/>
            <person name="Henriet S."/>
            <person name="Mungpakdee S."/>
            <person name="Aury J.M."/>
            <person name="Da Silva C."/>
            <person name="Brinkmann H."/>
            <person name="Mikhaleva J."/>
            <person name="Olsen L.C."/>
            <person name="Jubin C."/>
            <person name="Canestro C."/>
            <person name="Bouquet J.M."/>
            <person name="Danks G."/>
            <person name="Poulain J."/>
            <person name="Campsteijn C."/>
            <person name="Adamski M."/>
            <person name="Cross I."/>
            <person name="Yadetie F."/>
            <person name="Muffato M."/>
            <person name="Louis A."/>
            <person name="Butcher S."/>
            <person name="Tsagkogeorga G."/>
            <person name="Konrad A."/>
            <person name="Singh S."/>
            <person name="Jensen M.F."/>
            <person name="Cong E.H."/>
            <person name="Eikeseth-Otteraa H."/>
            <person name="Noel B."/>
            <person name="Anthouard V."/>
            <person name="Porcel B.M."/>
            <person name="Kachouri-Lafond R."/>
            <person name="Nishino A."/>
            <person name="Ugolini M."/>
            <person name="Chourrout P."/>
            <person name="Nishida H."/>
            <person name="Aasland R."/>
            <person name="Huzurbazar S."/>
            <person name="Westhof E."/>
            <person name="Delsuc F."/>
            <person name="Lehrach H."/>
            <person name="Reinhardt R."/>
            <person name="Weissenbach J."/>
            <person name="Roy S.W."/>
            <person name="Artiguenave F."/>
            <person name="Postlethwait J.H."/>
            <person name="Manak J.R."/>
            <person name="Thompson E.M."/>
            <person name="Jaillon O."/>
            <person name="Du Pasquier L."/>
            <person name="Boudinot P."/>
            <person name="Liberles D.A."/>
            <person name="Volff J.N."/>
            <person name="Philippe H."/>
            <person name="Lenhard B."/>
            <person name="Roest Crollius H."/>
            <person name="Wincker P."/>
            <person name="Chourrout D."/>
        </authorList>
    </citation>
    <scope>NUCLEOTIDE SEQUENCE [LARGE SCALE GENOMIC DNA]</scope>
</reference>
<dbReference type="EMBL" id="FN653069">
    <property type="protein sequence ID" value="CBY10878.1"/>
    <property type="molecule type" value="Genomic_DNA"/>
</dbReference>
<name>E4XLB7_OIKDI</name>
<dbReference type="AlphaFoldDB" id="E4XLB7"/>